<dbReference type="AlphaFoldDB" id="A0A2H8TDA7"/>
<comment type="similarity">
    <text evidence="2 9">Belongs to the peptidase M14 family.</text>
</comment>
<dbReference type="InterPro" id="IPR050821">
    <property type="entry name" value="Cytosolic_carboxypeptidase"/>
</dbReference>
<dbReference type="EMBL" id="GFXV01000292">
    <property type="protein sequence ID" value="MBW12097.1"/>
    <property type="molecule type" value="Transcribed_RNA"/>
</dbReference>
<evidence type="ECO:0000256" key="8">
    <source>
        <dbReference type="ARBA" id="ARBA00023049"/>
    </source>
</evidence>
<evidence type="ECO:0000256" key="6">
    <source>
        <dbReference type="ARBA" id="ARBA00022801"/>
    </source>
</evidence>
<dbReference type="SUPFAM" id="SSF53187">
    <property type="entry name" value="Zn-dependent exopeptidases"/>
    <property type="match status" value="1"/>
</dbReference>
<evidence type="ECO:0000256" key="7">
    <source>
        <dbReference type="ARBA" id="ARBA00022833"/>
    </source>
</evidence>
<evidence type="ECO:0000256" key="9">
    <source>
        <dbReference type="PROSITE-ProRule" id="PRU01379"/>
    </source>
</evidence>
<gene>
    <name evidence="12" type="primary">NnaD</name>
</gene>
<evidence type="ECO:0000256" key="3">
    <source>
        <dbReference type="ARBA" id="ARBA00022645"/>
    </source>
</evidence>
<evidence type="ECO:0000256" key="10">
    <source>
        <dbReference type="SAM" id="MobiDB-lite"/>
    </source>
</evidence>
<dbReference type="Gene3D" id="2.60.40.3120">
    <property type="match status" value="1"/>
</dbReference>
<dbReference type="PANTHER" id="PTHR12756">
    <property type="entry name" value="CYTOSOLIC CARBOXYPEPTIDASE"/>
    <property type="match status" value="1"/>
</dbReference>
<dbReference type="CDD" id="cd06907">
    <property type="entry name" value="M14_AGBL2-3_like"/>
    <property type="match status" value="1"/>
</dbReference>
<evidence type="ECO:0000313" key="12">
    <source>
        <dbReference type="EMBL" id="MBW12097.1"/>
    </source>
</evidence>
<dbReference type="GO" id="GO:0008270">
    <property type="term" value="F:zinc ion binding"/>
    <property type="evidence" value="ECO:0007669"/>
    <property type="project" value="InterPro"/>
</dbReference>
<evidence type="ECO:0000256" key="2">
    <source>
        <dbReference type="ARBA" id="ARBA00005988"/>
    </source>
</evidence>
<protein>
    <submittedName>
        <fullName evidence="12">Cytosolic carboxypeptidase NnaD</fullName>
    </submittedName>
</protein>
<evidence type="ECO:0000256" key="4">
    <source>
        <dbReference type="ARBA" id="ARBA00022670"/>
    </source>
</evidence>
<feature type="compositionally biased region" description="Basic residues" evidence="10">
    <location>
        <begin position="641"/>
        <end position="652"/>
    </location>
</feature>
<dbReference type="InterPro" id="IPR040626">
    <property type="entry name" value="Pepdidase_M14_N"/>
</dbReference>
<evidence type="ECO:0000256" key="1">
    <source>
        <dbReference type="ARBA" id="ARBA00001947"/>
    </source>
</evidence>
<dbReference type="Gene3D" id="3.40.630.10">
    <property type="entry name" value="Zn peptidases"/>
    <property type="match status" value="1"/>
</dbReference>
<organism evidence="12">
    <name type="scientific">Melanaphis sacchari</name>
    <dbReference type="NCBI Taxonomy" id="742174"/>
    <lineage>
        <taxon>Eukaryota</taxon>
        <taxon>Metazoa</taxon>
        <taxon>Ecdysozoa</taxon>
        <taxon>Arthropoda</taxon>
        <taxon>Hexapoda</taxon>
        <taxon>Insecta</taxon>
        <taxon>Pterygota</taxon>
        <taxon>Neoptera</taxon>
        <taxon>Paraneoptera</taxon>
        <taxon>Hemiptera</taxon>
        <taxon>Sternorrhyncha</taxon>
        <taxon>Aphidomorpha</taxon>
        <taxon>Aphidoidea</taxon>
        <taxon>Aphididae</taxon>
        <taxon>Aphidini</taxon>
        <taxon>Melanaphis</taxon>
    </lineage>
</organism>
<dbReference type="InterPro" id="IPR000834">
    <property type="entry name" value="Peptidase_M14"/>
</dbReference>
<dbReference type="Pfam" id="PF18027">
    <property type="entry name" value="Pepdidase_M14_N"/>
    <property type="match status" value="1"/>
</dbReference>
<feature type="active site" description="Proton donor/acceptor" evidence="9">
    <location>
        <position position="529"/>
    </location>
</feature>
<dbReference type="FunFam" id="3.40.630.10:FF:000011">
    <property type="entry name" value="cytosolic carboxypeptidase 2 isoform X1"/>
    <property type="match status" value="1"/>
</dbReference>
<keyword evidence="8" id="KW-0482">Metalloprotease</keyword>
<keyword evidence="3 12" id="KW-0121">Carboxypeptidase</keyword>
<sequence>MDGANADVNMAQVRDLQASLFPICTKGSFLNNLLNRTLRNNQIDITSDGDPKQLESKLRDIKEIFPLMKEVDCPYQAARWPMECQVLDDPVIHIHPTSASYSEKEPLYKFTGKEIQPKQVGEDSGEVIFKYYPISSVNYFCRSAVGGSACSPAHSSQDPSDLIFESRFESGNLAKVVKITSTYYELSLRSDMYTNRHTQWFYFRIENTKKNIKYRFSIVNMYKSESLFTAGMKPLLYSTKDASQKNVGWRRCGESIAYYRNDAPNGDSEDNPRYIFSFLLEFPHDMDTVYLAYNYPYTYTDLQDYLIKLKDDPVKAVFTKLRVLCRTLAGNNVHYLTVTEPCQEEDPKQKKVIVLTARVHPSETPSSWMMKGLIDFLTGDSLQAKELRNRFIFKLIPMLNPDGVVVGNSRCSLNGRDLNRQYRSVIRDAHPVIWHTKLMLRRLIEERQVVMFCDLHAHSRKSNIFMYGCEGKGHEGKKLQEQIFPLLLHKNAPEKFSFEDCNFNIQRSKENTARVVVWLMGVENSYTMEASFCGSSLGSRANTHLAIKDFEDIGQTFCETLLDYYNEDPRNEKMKLKICSRLMEQGSNAEQPKNIDISDYSSDESSSSICEEIVDKLSFEEDITSVTQLSIIVPPSTPVVPKRKSRKKKRKSKDYNTKIITPQ</sequence>
<reference evidence="12" key="1">
    <citation type="submission" date="2017-10" db="EMBL/GenBank/DDBJ databases">
        <title>Transcriptome Assembly of Sugarcane Aphid Adults.</title>
        <authorList>
            <person name="Scully E.D."/>
            <person name="Palmer N.A."/>
            <person name="Geib S.M."/>
            <person name="Sarath G."/>
            <person name="Sattler S.E."/>
        </authorList>
    </citation>
    <scope>NUCLEOTIDE SEQUENCE</scope>
    <source>
        <tissue evidence="12">Whole body</tissue>
    </source>
</reference>
<dbReference type="GO" id="GO:0004181">
    <property type="term" value="F:metallocarboxypeptidase activity"/>
    <property type="evidence" value="ECO:0007669"/>
    <property type="project" value="InterPro"/>
</dbReference>
<comment type="cofactor">
    <cofactor evidence="1">
        <name>Zn(2+)</name>
        <dbReference type="ChEBI" id="CHEBI:29105"/>
    </cofactor>
</comment>
<dbReference type="PANTHER" id="PTHR12756:SF45">
    <property type="entry name" value="CYTOSOLIC CARBOXYPEPTIDASE NNA1"/>
    <property type="match status" value="1"/>
</dbReference>
<dbReference type="Pfam" id="PF00246">
    <property type="entry name" value="Peptidase_M14"/>
    <property type="match status" value="1"/>
</dbReference>
<name>A0A2H8TDA7_9HEMI</name>
<keyword evidence="5" id="KW-0479">Metal-binding</keyword>
<feature type="domain" description="Peptidase M14" evidence="11">
    <location>
        <begin position="295"/>
        <end position="565"/>
    </location>
</feature>
<evidence type="ECO:0000259" key="11">
    <source>
        <dbReference type="PROSITE" id="PS52035"/>
    </source>
</evidence>
<keyword evidence="7" id="KW-0862">Zinc</keyword>
<dbReference type="PROSITE" id="PS52035">
    <property type="entry name" value="PEPTIDASE_M14"/>
    <property type="match status" value="1"/>
</dbReference>
<keyword evidence="6" id="KW-0378">Hydrolase</keyword>
<dbReference type="GO" id="GO:0006508">
    <property type="term" value="P:proteolysis"/>
    <property type="evidence" value="ECO:0007669"/>
    <property type="project" value="UniProtKB-KW"/>
</dbReference>
<feature type="region of interest" description="Disordered" evidence="10">
    <location>
        <begin position="635"/>
        <end position="663"/>
    </location>
</feature>
<evidence type="ECO:0000256" key="5">
    <source>
        <dbReference type="ARBA" id="ARBA00022723"/>
    </source>
</evidence>
<proteinExistence type="inferred from homology"/>
<dbReference type="OrthoDB" id="10253041at2759"/>
<accession>A0A2H8TDA7</accession>
<keyword evidence="4" id="KW-0645">Protease</keyword>